<accession>A0ABQ3XE93</accession>
<evidence type="ECO:0000256" key="3">
    <source>
        <dbReference type="ARBA" id="ARBA00023125"/>
    </source>
</evidence>
<comment type="similarity">
    <text evidence="1">Belongs to the AfsR/DnrI/RedD regulatory family.</text>
</comment>
<dbReference type="InterPro" id="IPR051677">
    <property type="entry name" value="AfsR-DnrI-RedD_regulator"/>
</dbReference>
<keyword evidence="5" id="KW-0802">TPR repeat</keyword>
<keyword evidence="3 6" id="KW-0238">DNA-binding</keyword>
<proteinExistence type="inferred from homology"/>
<dbReference type="Proteomes" id="UP000612282">
    <property type="component" value="Unassembled WGS sequence"/>
</dbReference>
<protein>
    <submittedName>
        <fullName evidence="8">SARP family transcriptional regulator</fullName>
    </submittedName>
</protein>
<dbReference type="InterPro" id="IPR019734">
    <property type="entry name" value="TPR_rpt"/>
</dbReference>
<dbReference type="CDD" id="cd15831">
    <property type="entry name" value="BTAD"/>
    <property type="match status" value="1"/>
</dbReference>
<keyword evidence="2" id="KW-0805">Transcription regulation</keyword>
<sequence length="908" mass="97157">MTYPGVMRFQLLGPVEVSDGGAVPLGGPKQRTVLAALLLHANRVVQENSLTDLTWGDNPPAGARGQLQLYVSRLRKALGGREIAHHGGGYRIVVGPGELDLTEFDEETRLARADLTAGRDTDAAKRLRAALALWRGAALGGTSGSLTDREGPALAERRLTAMEDLFAVELRLGRHQQILGDLQRAVGEEPFRESFQAHLMTALHASGHTEAALRVHTEVRERLSTELGLDPGRLVQGAHQRILQGEVHDTRPAQLPADIHGFAGRQAEMRLLDAAADRPLIVISGMAGVGKTSLAVHWATTVADRFPDGILHVNLRGYDPGGAGTTPAEAIRGFLEAFDVPPQSIPVTPAAQIGLYRRLVAGKRLLVLLDNARDPDDVRPLLPNSPGCLAVVTSRHVLSALVVTDGAYPLPVDPLSATESRQLLAARLGADQVAAEPSPVDEIIDRCAGLPLAMTLVATRAAVNRRFTLAAVAGELRAGADPLDALSSVDRSIDVRMVFSWSFDGLSEDAAALFRLLGLHCGPDVTASAAAAMMGVPVRRAGELFAELADANLVVEHVTGRFTMHDLLRAYAGGRLPDDAGPPLRRVLDYYLHSAYAADGMLYPHRDEAELPALVDGVTPETFAGDRDAAAWLTAERPVLLAAVDQALGSGFPAHAFRLALALVTFLDRHGWWDEEVAALEQALAAAGELDDPVRQSHAMRVLGTAYARLGRYDRAAELAGEALALSERNDDLIGRARAHRDLAMLCWRAGRGAETLHHLREVLDLSVTAGLRAGPAFALYLFACVHYLTGEHERALEVCRAAVASYRVIGDRIGEAVAWVGCGLINAALGRDRAAVTCHETALTLRRETGERLLVAESLVSIGATHAAADRPADARSAWQDAHRILSELDHPDQAHVAALLDRTGSP</sequence>
<dbReference type="PROSITE" id="PS50005">
    <property type="entry name" value="TPR"/>
    <property type="match status" value="1"/>
</dbReference>
<evidence type="ECO:0000313" key="9">
    <source>
        <dbReference type="Proteomes" id="UP000612282"/>
    </source>
</evidence>
<feature type="DNA-binding region" description="OmpR/PhoB-type" evidence="6">
    <location>
        <begin position="1"/>
        <end position="94"/>
    </location>
</feature>
<dbReference type="SUPFAM" id="SSF46894">
    <property type="entry name" value="C-terminal effector domain of the bipartite response regulators"/>
    <property type="match status" value="1"/>
</dbReference>
<evidence type="ECO:0000256" key="1">
    <source>
        <dbReference type="ARBA" id="ARBA00005820"/>
    </source>
</evidence>
<dbReference type="PROSITE" id="PS51755">
    <property type="entry name" value="OMPR_PHOB"/>
    <property type="match status" value="1"/>
</dbReference>
<dbReference type="PRINTS" id="PR00364">
    <property type="entry name" value="DISEASERSIST"/>
</dbReference>
<dbReference type="InterPro" id="IPR011990">
    <property type="entry name" value="TPR-like_helical_dom_sf"/>
</dbReference>
<feature type="repeat" description="TPR" evidence="5">
    <location>
        <begin position="697"/>
        <end position="730"/>
    </location>
</feature>
<gene>
    <name evidence="8" type="ORF">Aco03nite_051950</name>
</gene>
<evidence type="ECO:0000256" key="2">
    <source>
        <dbReference type="ARBA" id="ARBA00023015"/>
    </source>
</evidence>
<dbReference type="EMBL" id="BOMG01000063">
    <property type="protein sequence ID" value="GID56791.1"/>
    <property type="molecule type" value="Genomic_DNA"/>
</dbReference>
<comment type="caution">
    <text evidence="8">The sequence shown here is derived from an EMBL/GenBank/DDBJ whole genome shotgun (WGS) entry which is preliminary data.</text>
</comment>
<dbReference type="Pfam" id="PF00486">
    <property type="entry name" value="Trans_reg_C"/>
    <property type="match status" value="1"/>
</dbReference>
<evidence type="ECO:0000256" key="4">
    <source>
        <dbReference type="ARBA" id="ARBA00023163"/>
    </source>
</evidence>
<dbReference type="Gene3D" id="1.25.40.10">
    <property type="entry name" value="Tetratricopeptide repeat domain"/>
    <property type="match status" value="2"/>
</dbReference>
<name>A0ABQ3XE93_9ACTN</name>
<dbReference type="SUPFAM" id="SSF52540">
    <property type="entry name" value="P-loop containing nucleoside triphosphate hydrolases"/>
    <property type="match status" value="1"/>
</dbReference>
<dbReference type="PANTHER" id="PTHR35807:SF1">
    <property type="entry name" value="TRANSCRIPTIONAL REGULATOR REDD"/>
    <property type="match status" value="1"/>
</dbReference>
<dbReference type="SUPFAM" id="SSF48452">
    <property type="entry name" value="TPR-like"/>
    <property type="match status" value="3"/>
</dbReference>
<dbReference type="Gene3D" id="1.10.10.10">
    <property type="entry name" value="Winged helix-like DNA-binding domain superfamily/Winged helix DNA-binding domain"/>
    <property type="match status" value="1"/>
</dbReference>
<dbReference type="InterPro" id="IPR001867">
    <property type="entry name" value="OmpR/PhoB-type_DNA-bd"/>
</dbReference>
<dbReference type="SMART" id="SM00028">
    <property type="entry name" value="TPR"/>
    <property type="match status" value="5"/>
</dbReference>
<evidence type="ECO:0000259" key="7">
    <source>
        <dbReference type="PROSITE" id="PS51755"/>
    </source>
</evidence>
<dbReference type="PANTHER" id="PTHR35807">
    <property type="entry name" value="TRANSCRIPTIONAL REGULATOR REDD-RELATED"/>
    <property type="match status" value="1"/>
</dbReference>
<dbReference type="InterPro" id="IPR005158">
    <property type="entry name" value="BTAD"/>
</dbReference>
<dbReference type="InterPro" id="IPR036388">
    <property type="entry name" value="WH-like_DNA-bd_sf"/>
</dbReference>
<evidence type="ECO:0000313" key="8">
    <source>
        <dbReference type="EMBL" id="GID56791.1"/>
    </source>
</evidence>
<evidence type="ECO:0000256" key="5">
    <source>
        <dbReference type="PROSITE-ProRule" id="PRU00339"/>
    </source>
</evidence>
<dbReference type="SMART" id="SM01043">
    <property type="entry name" value="BTAD"/>
    <property type="match status" value="1"/>
</dbReference>
<dbReference type="SMART" id="SM00862">
    <property type="entry name" value="Trans_reg_C"/>
    <property type="match status" value="1"/>
</dbReference>
<dbReference type="InterPro" id="IPR027417">
    <property type="entry name" value="P-loop_NTPase"/>
</dbReference>
<evidence type="ECO:0000256" key="6">
    <source>
        <dbReference type="PROSITE-ProRule" id="PRU01091"/>
    </source>
</evidence>
<keyword evidence="4" id="KW-0804">Transcription</keyword>
<feature type="domain" description="OmpR/PhoB-type" evidence="7">
    <location>
        <begin position="1"/>
        <end position="94"/>
    </location>
</feature>
<organism evidence="8 9">
    <name type="scientific">Actinoplanes couchii</name>
    <dbReference type="NCBI Taxonomy" id="403638"/>
    <lineage>
        <taxon>Bacteria</taxon>
        <taxon>Bacillati</taxon>
        <taxon>Actinomycetota</taxon>
        <taxon>Actinomycetes</taxon>
        <taxon>Micromonosporales</taxon>
        <taxon>Micromonosporaceae</taxon>
        <taxon>Actinoplanes</taxon>
    </lineage>
</organism>
<keyword evidence="9" id="KW-1185">Reference proteome</keyword>
<reference evidence="8 9" key="1">
    <citation type="submission" date="2021-01" db="EMBL/GenBank/DDBJ databases">
        <title>Whole genome shotgun sequence of Actinoplanes couchii NBRC 106145.</title>
        <authorList>
            <person name="Komaki H."/>
            <person name="Tamura T."/>
        </authorList>
    </citation>
    <scope>NUCLEOTIDE SEQUENCE [LARGE SCALE GENOMIC DNA]</scope>
    <source>
        <strain evidence="8 9">NBRC 106145</strain>
    </source>
</reference>
<dbReference type="Pfam" id="PF03704">
    <property type="entry name" value="BTAD"/>
    <property type="match status" value="1"/>
</dbReference>
<dbReference type="InterPro" id="IPR016032">
    <property type="entry name" value="Sig_transdc_resp-reg_C-effctor"/>
</dbReference>